<name>A0ABN0T4B1_9FIRM</name>
<keyword evidence="3" id="KW-1185">Reference proteome</keyword>
<reference evidence="2 3" key="1">
    <citation type="journal article" date="2019" name="Int. J. Syst. Evol. Microbiol.">
        <title>The Global Catalogue of Microorganisms (GCM) 10K type strain sequencing project: providing services to taxonomists for standard genome sequencing and annotation.</title>
        <authorList>
            <consortium name="The Broad Institute Genomics Platform"/>
            <consortium name="The Broad Institute Genome Sequencing Center for Infectious Disease"/>
            <person name="Wu L."/>
            <person name="Ma J."/>
        </authorList>
    </citation>
    <scope>NUCLEOTIDE SEQUENCE [LARGE SCALE GENOMIC DNA]</scope>
    <source>
        <strain evidence="2 3">JCM 8542</strain>
    </source>
</reference>
<evidence type="ECO:0000313" key="3">
    <source>
        <dbReference type="Proteomes" id="UP001500399"/>
    </source>
</evidence>
<organism evidence="2 3">
    <name type="scientific">Selenomonas dianae</name>
    <dbReference type="NCBI Taxonomy" id="135079"/>
    <lineage>
        <taxon>Bacteria</taxon>
        <taxon>Bacillati</taxon>
        <taxon>Bacillota</taxon>
        <taxon>Negativicutes</taxon>
        <taxon>Selenomonadales</taxon>
        <taxon>Selenomonadaceae</taxon>
        <taxon>Selenomonas</taxon>
    </lineage>
</organism>
<dbReference type="Proteomes" id="UP001500399">
    <property type="component" value="Unassembled WGS sequence"/>
</dbReference>
<protein>
    <recommendedName>
        <fullName evidence="4">Deacetylase PdaC domain-containing protein</fullName>
    </recommendedName>
</protein>
<sequence>MKFRALLLALALVITVSGTAGATVTEHRESTTNLSIAYPVLALEDTAAADLINADIASLAANMRTAYENGAFYRGELGYRVHLDDDNFLSVTFTDLRYELRANQPVRHDYGCVYYKKTGQRIPLSFFVHLTPSDLDGEAVSGHLYNEQGRNTPIQPEKSVREIPTNYFLGGSGYVCPIFQAGELTASTGPTYILLDASIIDYFNRKNK</sequence>
<dbReference type="RefSeq" id="WP_304986694.1">
    <property type="nucleotide sequence ID" value="NZ_BAAACR010000009.1"/>
</dbReference>
<evidence type="ECO:0008006" key="4">
    <source>
        <dbReference type="Google" id="ProtNLM"/>
    </source>
</evidence>
<accession>A0ABN0T4B1</accession>
<evidence type="ECO:0000256" key="1">
    <source>
        <dbReference type="SAM" id="SignalP"/>
    </source>
</evidence>
<feature type="chain" id="PRO_5046495047" description="Deacetylase PdaC domain-containing protein" evidence="1">
    <location>
        <begin position="23"/>
        <end position="208"/>
    </location>
</feature>
<proteinExistence type="predicted"/>
<evidence type="ECO:0000313" key="2">
    <source>
        <dbReference type="EMBL" id="GAA0212154.1"/>
    </source>
</evidence>
<dbReference type="EMBL" id="BAAACR010000009">
    <property type="protein sequence ID" value="GAA0212154.1"/>
    <property type="molecule type" value="Genomic_DNA"/>
</dbReference>
<feature type="signal peptide" evidence="1">
    <location>
        <begin position="1"/>
        <end position="22"/>
    </location>
</feature>
<gene>
    <name evidence="2" type="ORF">GCM10008919_14310</name>
</gene>
<keyword evidence="1" id="KW-0732">Signal</keyword>
<comment type="caution">
    <text evidence="2">The sequence shown here is derived from an EMBL/GenBank/DDBJ whole genome shotgun (WGS) entry which is preliminary data.</text>
</comment>